<feature type="region of interest" description="Disordered" evidence="1">
    <location>
        <begin position="55"/>
        <end position="74"/>
    </location>
</feature>
<name>A0AA43QFK1_9LECA</name>
<accession>A0AA43QFK1</accession>
<keyword evidence="3" id="KW-1185">Reference proteome</keyword>
<evidence type="ECO:0000256" key="1">
    <source>
        <dbReference type="SAM" id="MobiDB-lite"/>
    </source>
</evidence>
<dbReference type="Proteomes" id="UP001161017">
    <property type="component" value="Unassembled WGS sequence"/>
</dbReference>
<proteinExistence type="predicted"/>
<gene>
    <name evidence="2" type="ORF">OHK93_003826</name>
</gene>
<feature type="region of interest" description="Disordered" evidence="1">
    <location>
        <begin position="172"/>
        <end position="198"/>
    </location>
</feature>
<comment type="caution">
    <text evidence="2">The sequence shown here is derived from an EMBL/GenBank/DDBJ whole genome shotgun (WGS) entry which is preliminary data.</text>
</comment>
<dbReference type="EMBL" id="JAPUFD010000002">
    <property type="protein sequence ID" value="MDI1485637.1"/>
    <property type="molecule type" value="Genomic_DNA"/>
</dbReference>
<evidence type="ECO:0000313" key="2">
    <source>
        <dbReference type="EMBL" id="MDI1485637.1"/>
    </source>
</evidence>
<sequence length="198" mass="21883">MVFSPLGTYVIRSQSEPTTPDYDHDVWTAPYPTVWTAPYTPLKPFSPILSDAIRQNPKPVQPTKASTTSAVPPEPGQFERRLQQILLQPQATELAQRLHQIPLQSQPTQLALRPKTETLPLPLELRIQIYNHLFSTSYTALWHPASQRKPLLPRPSPSTNILLVSSTTHFEASQISIPHPGPSTSTSSPTPACPVGST</sequence>
<protein>
    <submittedName>
        <fullName evidence="2">Uncharacterized protein</fullName>
    </submittedName>
</protein>
<organism evidence="2 3">
    <name type="scientific">Ramalina farinacea</name>
    <dbReference type="NCBI Taxonomy" id="258253"/>
    <lineage>
        <taxon>Eukaryota</taxon>
        <taxon>Fungi</taxon>
        <taxon>Dikarya</taxon>
        <taxon>Ascomycota</taxon>
        <taxon>Pezizomycotina</taxon>
        <taxon>Lecanoromycetes</taxon>
        <taxon>OSLEUM clade</taxon>
        <taxon>Lecanoromycetidae</taxon>
        <taxon>Lecanorales</taxon>
        <taxon>Lecanorineae</taxon>
        <taxon>Ramalinaceae</taxon>
        <taxon>Ramalina</taxon>
    </lineage>
</organism>
<evidence type="ECO:0000313" key="3">
    <source>
        <dbReference type="Proteomes" id="UP001161017"/>
    </source>
</evidence>
<feature type="compositionally biased region" description="Low complexity" evidence="1">
    <location>
        <begin position="176"/>
        <end position="190"/>
    </location>
</feature>
<dbReference type="AlphaFoldDB" id="A0AA43QFK1"/>
<reference evidence="2" key="1">
    <citation type="journal article" date="2023" name="Genome Biol. Evol.">
        <title>First Whole Genome Sequence and Flow Cytometry Genome Size Data for the Lichen-Forming Fungus Ramalina farinacea (Ascomycota).</title>
        <authorList>
            <person name="Llewellyn T."/>
            <person name="Mian S."/>
            <person name="Hill R."/>
            <person name="Leitch I.J."/>
            <person name="Gaya E."/>
        </authorList>
    </citation>
    <scope>NUCLEOTIDE SEQUENCE</scope>
    <source>
        <strain evidence="2">LIQ254RAFAR</strain>
    </source>
</reference>